<name>A0AAE7CRJ4_9LACT</name>
<gene>
    <name evidence="2" type="ORF">GU334_00850</name>
</gene>
<feature type="transmembrane region" description="Helical" evidence="1">
    <location>
        <begin position="71"/>
        <end position="88"/>
    </location>
</feature>
<dbReference type="RefSeq" id="WP_167840948.1">
    <property type="nucleotide sequence ID" value="NZ_CP047628.1"/>
</dbReference>
<feature type="transmembrane region" description="Helical" evidence="1">
    <location>
        <begin position="35"/>
        <end position="59"/>
    </location>
</feature>
<sequence length="410" mass="47928">MTGIILTVSKLLLVTDICLYYDQNKKELKYTLARILALTVGLLVFDVTDVMPIALLLIVGACFKKNNRRDLFVILSASIFFFTILSLMDRFKFSLFFLSSIQVSENINFEIELLQFMSLLIILASMKVTNIQQDMMKIKRIELYILLVYMTSLVILVPSYHFGVDTSTMSMQEIFILGMKSTFFVLLCWSCFKRLVERRIQWREYAHMNKELLERQEIYYETLLLREKYAQKLRHDLRNHIIAINYLIHVEEYARVKAYMSEGEQQLFDQHAAITNMPLLNIILKDLFDKYNFPLNLLHFEGKFPVAFKFTDIDNVILFSNLFKEALEIMPSSITERYINFYVEEITQGLLIKINSPLDSSHHSKNSRGITASSGFRQKNCQAIVEKYGGKMIYEMKADIFSVCLLLPHK</sequence>
<organism evidence="2 3">
    <name type="scientific">Pseudolactococcus raffinolactis</name>
    <dbReference type="NCBI Taxonomy" id="1366"/>
    <lineage>
        <taxon>Bacteria</taxon>
        <taxon>Bacillati</taxon>
        <taxon>Bacillota</taxon>
        <taxon>Bacilli</taxon>
        <taxon>Lactobacillales</taxon>
        <taxon>Streptococcaceae</taxon>
        <taxon>Pseudolactococcus</taxon>
    </lineage>
</organism>
<accession>A0AAE7CRJ4</accession>
<dbReference type="EMBL" id="CP047628">
    <property type="protein sequence ID" value="QIW57545.1"/>
    <property type="molecule type" value="Genomic_DNA"/>
</dbReference>
<feature type="transmembrane region" description="Helical" evidence="1">
    <location>
        <begin position="143"/>
        <end position="162"/>
    </location>
</feature>
<evidence type="ECO:0000313" key="3">
    <source>
        <dbReference type="Proteomes" id="UP000501558"/>
    </source>
</evidence>
<keyword evidence="1" id="KW-0812">Transmembrane</keyword>
<protein>
    <submittedName>
        <fullName evidence="2">GHKL domain-containing protein</fullName>
    </submittedName>
</protein>
<keyword evidence="1" id="KW-1133">Transmembrane helix</keyword>
<reference evidence="2 3" key="1">
    <citation type="submission" date="2019-12" db="EMBL/GenBank/DDBJ databases">
        <title>Whole genome sequences of Lactococcus raffinolactis strains isolated from sewage.</title>
        <authorList>
            <person name="Ybazeta G."/>
            <person name="Ross M."/>
            <person name="Brabant-Kirwan D."/>
            <person name="Saleh M."/>
            <person name="Dillon J.A."/>
            <person name="Splinter K."/>
            <person name="Nokhbeh R."/>
        </authorList>
    </citation>
    <scope>NUCLEOTIDE SEQUENCE [LARGE SCALE GENOMIC DNA]</scope>
    <source>
        <strain evidence="2 3">Lr_19_14</strain>
    </source>
</reference>
<proteinExistence type="predicted"/>
<feature type="transmembrane region" description="Helical" evidence="1">
    <location>
        <begin position="113"/>
        <end position="131"/>
    </location>
</feature>
<evidence type="ECO:0000313" key="2">
    <source>
        <dbReference type="EMBL" id="QIW57545.1"/>
    </source>
</evidence>
<keyword evidence="1" id="KW-0472">Membrane</keyword>
<feature type="transmembrane region" description="Helical" evidence="1">
    <location>
        <begin position="174"/>
        <end position="192"/>
    </location>
</feature>
<evidence type="ECO:0000256" key="1">
    <source>
        <dbReference type="SAM" id="Phobius"/>
    </source>
</evidence>
<keyword evidence="3" id="KW-1185">Reference proteome</keyword>
<dbReference type="AlphaFoldDB" id="A0AAE7CRJ4"/>
<dbReference type="Proteomes" id="UP000501558">
    <property type="component" value="Chromosome"/>
</dbReference>